<evidence type="ECO:0000256" key="1">
    <source>
        <dbReference type="ARBA" id="ARBA00004613"/>
    </source>
</evidence>
<keyword evidence="6" id="KW-0325">Glycoprotein</keyword>
<evidence type="ECO:0000256" key="7">
    <source>
        <dbReference type="ARBA" id="ARBA00041857"/>
    </source>
</evidence>
<feature type="signal peptide" evidence="18">
    <location>
        <begin position="1"/>
        <end position="31"/>
    </location>
</feature>
<dbReference type="Pfam" id="PF00328">
    <property type="entry name" value="His_Phos_2"/>
    <property type="match status" value="1"/>
</dbReference>
<protein>
    <recommendedName>
        <fullName evidence="14">Phytase A</fullName>
    </recommendedName>
    <alternativeName>
        <fullName evidence="15">Histidine acid phosphatase phyA</fullName>
    </alternativeName>
    <alternativeName>
        <fullName evidence="8">Myo-inositol hexakisphosphate phosphohydrolase A</fullName>
    </alternativeName>
    <alternativeName>
        <fullName evidence="7">Myo-inositol-hexaphosphate 3-phosphohydrolase A</fullName>
    </alternativeName>
</protein>
<dbReference type="CDD" id="cd07061">
    <property type="entry name" value="HP_HAP_like"/>
    <property type="match status" value="1"/>
</dbReference>
<keyword evidence="4" id="KW-0378">Hydrolase</keyword>
<feature type="chain" id="PRO_5001641190" description="Phytase A" evidence="18">
    <location>
        <begin position="32"/>
        <end position="483"/>
    </location>
</feature>
<evidence type="ECO:0000256" key="3">
    <source>
        <dbReference type="ARBA" id="ARBA00022525"/>
    </source>
</evidence>
<evidence type="ECO:0000256" key="15">
    <source>
        <dbReference type="ARBA" id="ARBA00044262"/>
    </source>
</evidence>
<dbReference type="HOGENOM" id="CLU_020880_0_1_1"/>
<gene>
    <name evidence="19" type="ORF">BOTBODRAFT_55920</name>
</gene>
<comment type="subcellular location">
    <subcellularLocation>
        <location evidence="1">Secreted</location>
    </subcellularLocation>
</comment>
<evidence type="ECO:0000256" key="4">
    <source>
        <dbReference type="ARBA" id="ARBA00022801"/>
    </source>
</evidence>
<comment type="catalytic activity">
    <reaction evidence="13">
        <text>1D-myo-inositol hexakisphosphate + H2O = 1D-myo-inositol 1,2,4,5,6-pentakisphosphate + phosphate</text>
        <dbReference type="Rhea" id="RHEA:16989"/>
        <dbReference type="ChEBI" id="CHEBI:15377"/>
        <dbReference type="ChEBI" id="CHEBI:43474"/>
        <dbReference type="ChEBI" id="CHEBI:57798"/>
        <dbReference type="ChEBI" id="CHEBI:58130"/>
        <dbReference type="EC" id="3.1.3.8"/>
    </reaction>
    <physiologicalReaction direction="left-to-right" evidence="13">
        <dbReference type="Rhea" id="RHEA:16990"/>
    </physiologicalReaction>
</comment>
<comment type="catalytic activity">
    <reaction evidence="12">
        <text>1D-myo-inositol 1,2,4,5,6-pentakisphosphate + H2O = 1D-myo-inositol 1,2,5,6-tetrakisphosphate + phosphate</text>
        <dbReference type="Rhea" id="RHEA:77115"/>
        <dbReference type="ChEBI" id="CHEBI:15377"/>
        <dbReference type="ChEBI" id="CHEBI:43474"/>
        <dbReference type="ChEBI" id="CHEBI:57798"/>
        <dbReference type="ChEBI" id="CHEBI:195535"/>
    </reaction>
    <physiologicalReaction direction="left-to-right" evidence="12">
        <dbReference type="Rhea" id="RHEA:77116"/>
    </physiologicalReaction>
</comment>
<dbReference type="GO" id="GO:0005576">
    <property type="term" value="C:extracellular region"/>
    <property type="evidence" value="ECO:0007669"/>
    <property type="project" value="UniProtKB-SubCell"/>
</dbReference>
<dbReference type="STRING" id="930990.A0A067MDM9"/>
<evidence type="ECO:0000256" key="17">
    <source>
        <dbReference type="PIRSR" id="PIRSR000894-2"/>
    </source>
</evidence>
<keyword evidence="3" id="KW-0964">Secreted</keyword>
<evidence type="ECO:0000256" key="12">
    <source>
        <dbReference type="ARBA" id="ARBA00043748"/>
    </source>
</evidence>
<evidence type="ECO:0000256" key="16">
    <source>
        <dbReference type="PIRSR" id="PIRSR000894-1"/>
    </source>
</evidence>
<evidence type="ECO:0000313" key="19">
    <source>
        <dbReference type="EMBL" id="KDQ13674.1"/>
    </source>
</evidence>
<evidence type="ECO:0000256" key="8">
    <source>
        <dbReference type="ARBA" id="ARBA00042300"/>
    </source>
</evidence>
<keyword evidence="20" id="KW-1185">Reference proteome</keyword>
<comment type="catalytic activity">
    <reaction evidence="11">
        <text>1D-myo-inositol 1,2,6-trisphosphate + H2O = 1D-myo-inositol 1,2-bisphosphate + phosphate</text>
        <dbReference type="Rhea" id="RHEA:77131"/>
        <dbReference type="ChEBI" id="CHEBI:15377"/>
        <dbReference type="ChEBI" id="CHEBI:43474"/>
        <dbReference type="ChEBI" id="CHEBI:195537"/>
        <dbReference type="ChEBI" id="CHEBI:195539"/>
    </reaction>
    <physiologicalReaction direction="left-to-right" evidence="11">
        <dbReference type="Rhea" id="RHEA:77132"/>
    </physiologicalReaction>
</comment>
<reference evidence="20" key="1">
    <citation type="journal article" date="2014" name="Proc. Natl. Acad. Sci. U.S.A.">
        <title>Extensive sampling of basidiomycete genomes demonstrates inadequacy of the white-rot/brown-rot paradigm for wood decay fungi.</title>
        <authorList>
            <person name="Riley R."/>
            <person name="Salamov A.A."/>
            <person name="Brown D.W."/>
            <person name="Nagy L.G."/>
            <person name="Floudas D."/>
            <person name="Held B.W."/>
            <person name="Levasseur A."/>
            <person name="Lombard V."/>
            <person name="Morin E."/>
            <person name="Otillar R."/>
            <person name="Lindquist E.A."/>
            <person name="Sun H."/>
            <person name="LaButti K.M."/>
            <person name="Schmutz J."/>
            <person name="Jabbour D."/>
            <person name="Luo H."/>
            <person name="Baker S.E."/>
            <person name="Pisabarro A.G."/>
            <person name="Walton J.D."/>
            <person name="Blanchette R.A."/>
            <person name="Henrissat B."/>
            <person name="Martin F."/>
            <person name="Cullen D."/>
            <person name="Hibbett D.S."/>
            <person name="Grigoriev I.V."/>
        </authorList>
    </citation>
    <scope>NUCLEOTIDE SEQUENCE [LARGE SCALE GENOMIC DNA]</scope>
    <source>
        <strain evidence="20">FD-172 SS1</strain>
    </source>
</reference>
<feature type="active site" description="Proton donor" evidence="16">
    <location>
        <position position="363"/>
    </location>
</feature>
<comment type="subunit">
    <text evidence="2">Monomer.</text>
</comment>
<feature type="disulfide bond" evidence="17">
    <location>
        <begin position="449"/>
        <end position="458"/>
    </location>
</feature>
<dbReference type="PANTHER" id="PTHR20963:SF24">
    <property type="entry name" value="3-PHYTASE B"/>
    <property type="match status" value="1"/>
</dbReference>
<keyword evidence="5 17" id="KW-1015">Disulfide bond</keyword>
<dbReference type="SUPFAM" id="SSF53254">
    <property type="entry name" value="Phosphoglycerate mutase-like"/>
    <property type="match status" value="1"/>
</dbReference>
<evidence type="ECO:0000256" key="5">
    <source>
        <dbReference type="ARBA" id="ARBA00023157"/>
    </source>
</evidence>
<evidence type="ECO:0000256" key="13">
    <source>
        <dbReference type="ARBA" id="ARBA00043788"/>
    </source>
</evidence>
<dbReference type="InterPro" id="IPR016274">
    <property type="entry name" value="Histidine_acid_Pase_euk"/>
</dbReference>
<feature type="disulfide bond" evidence="17">
    <location>
        <begin position="74"/>
        <end position="422"/>
    </location>
</feature>
<dbReference type="AlphaFoldDB" id="A0A067MDM9"/>
<dbReference type="EMBL" id="KL198042">
    <property type="protein sequence ID" value="KDQ13674.1"/>
    <property type="molecule type" value="Genomic_DNA"/>
</dbReference>
<sequence>MAPLASTLLASLSRTIPCAMFPLVLAMLALGAPTQITFARGGEPALLPDYIASSLGQYSPYYDVDLYIPPPETCHVDQVNIIQRHGSRFPTDSASKSLEATIAKLQNPQWGLKGDSPLGFLRAYHWDLGSNDLVAFGAKESYDAGSTAFSRYASLLSSSETLPFVRAAGSQRVIESATNWTYGFGTASQFTIIPLAPLIVSEEIGSNNTLNDNNCPAADKVIADAAQAKFAALYFPSITARLSRTVGGTPSSPSLQLTDADTVNLMSMCSYDTVAKGVKSPFCGVFEPEEWPLYEYYQDLGKFYKNGHGHPLGPIQGVGYINELLARLTGTPVKDATNTNTTLTSNPKTFPLDRPLYADFSHDNQIASVVSALGLFQAHSGKDTGASTSLLLPTDRIDEKRKWVFSRIAPFAGRLVVERLQCGKSQGKGSGEAYVRILADNAVQQLDFCEGATAEGLCALGKFVESQGFARSNGDGKWALCSA</sequence>
<evidence type="ECO:0000256" key="9">
    <source>
        <dbReference type="ARBA" id="ARBA00043670"/>
    </source>
</evidence>
<dbReference type="InterPro" id="IPR000560">
    <property type="entry name" value="His_Pase_clade-2"/>
</dbReference>
<dbReference type="Proteomes" id="UP000027195">
    <property type="component" value="Unassembled WGS sequence"/>
</dbReference>
<dbReference type="Gene3D" id="3.40.50.1240">
    <property type="entry name" value="Phosphoglycerate mutase-like"/>
    <property type="match status" value="1"/>
</dbReference>
<dbReference type="PROSITE" id="PS00616">
    <property type="entry name" value="HIS_ACID_PHOSPHAT_1"/>
    <property type="match status" value="1"/>
</dbReference>
<feature type="disulfide bond" evidence="17">
    <location>
        <begin position="269"/>
        <end position="283"/>
    </location>
</feature>
<keyword evidence="18" id="KW-0732">Signal</keyword>
<proteinExistence type="predicted"/>
<dbReference type="OrthoDB" id="6509975at2759"/>
<dbReference type="InParanoid" id="A0A067MDM9"/>
<dbReference type="GO" id="GO:0016158">
    <property type="term" value="F:inositol hexakisphosphate 3-phosphatase activity"/>
    <property type="evidence" value="ECO:0007669"/>
    <property type="project" value="UniProtKB-EC"/>
</dbReference>
<comment type="catalytic activity">
    <reaction evidence="10">
        <text>1D-myo-inositol 1,2-bisphosphate + H2O = 1D-myo-inositol 2-phosphate + phosphate</text>
        <dbReference type="Rhea" id="RHEA:77135"/>
        <dbReference type="ChEBI" id="CHEBI:15377"/>
        <dbReference type="ChEBI" id="CHEBI:43474"/>
        <dbReference type="ChEBI" id="CHEBI:84142"/>
        <dbReference type="ChEBI" id="CHEBI:195539"/>
    </reaction>
    <physiologicalReaction direction="left-to-right" evidence="10">
        <dbReference type="Rhea" id="RHEA:77136"/>
    </physiologicalReaction>
</comment>
<dbReference type="InterPro" id="IPR029033">
    <property type="entry name" value="His_PPase_superfam"/>
</dbReference>
<organism evidence="19 20">
    <name type="scientific">Botryobasidium botryosum (strain FD-172 SS1)</name>
    <dbReference type="NCBI Taxonomy" id="930990"/>
    <lineage>
        <taxon>Eukaryota</taxon>
        <taxon>Fungi</taxon>
        <taxon>Dikarya</taxon>
        <taxon>Basidiomycota</taxon>
        <taxon>Agaricomycotina</taxon>
        <taxon>Agaricomycetes</taxon>
        <taxon>Cantharellales</taxon>
        <taxon>Botryobasidiaceae</taxon>
        <taxon>Botryobasidium</taxon>
    </lineage>
</organism>
<dbReference type="PANTHER" id="PTHR20963">
    <property type="entry name" value="MULTIPLE INOSITOL POLYPHOSPHATE PHOSPHATASE-RELATED"/>
    <property type="match status" value="1"/>
</dbReference>
<evidence type="ECO:0000256" key="10">
    <source>
        <dbReference type="ARBA" id="ARBA00043675"/>
    </source>
</evidence>
<dbReference type="InterPro" id="IPR033379">
    <property type="entry name" value="Acid_Pase_AS"/>
</dbReference>
<accession>A0A067MDM9</accession>
<evidence type="ECO:0000256" key="2">
    <source>
        <dbReference type="ARBA" id="ARBA00011245"/>
    </source>
</evidence>
<evidence type="ECO:0000256" key="6">
    <source>
        <dbReference type="ARBA" id="ARBA00023180"/>
    </source>
</evidence>
<comment type="catalytic activity">
    <reaction evidence="9">
        <text>1D-myo-inositol 1,2,5,6-tetrakisphosphate + H2O = 1D-myo-inositol 1,2,6-trisphosphate + phosphate</text>
        <dbReference type="Rhea" id="RHEA:77119"/>
        <dbReference type="ChEBI" id="CHEBI:15377"/>
        <dbReference type="ChEBI" id="CHEBI:43474"/>
        <dbReference type="ChEBI" id="CHEBI:195535"/>
        <dbReference type="ChEBI" id="CHEBI:195537"/>
    </reaction>
    <physiologicalReaction direction="left-to-right" evidence="9">
        <dbReference type="Rhea" id="RHEA:77120"/>
    </physiologicalReaction>
</comment>
<dbReference type="PIRSF" id="PIRSF000894">
    <property type="entry name" value="Acid_phosphatase"/>
    <property type="match status" value="1"/>
</dbReference>
<evidence type="ECO:0000256" key="18">
    <source>
        <dbReference type="SAM" id="SignalP"/>
    </source>
</evidence>
<dbReference type="PROSITE" id="PS00778">
    <property type="entry name" value="HIS_ACID_PHOSPHAT_2"/>
    <property type="match status" value="1"/>
</dbReference>
<feature type="active site" description="Nucleophile" evidence="16">
    <location>
        <position position="85"/>
    </location>
</feature>
<evidence type="ECO:0000313" key="20">
    <source>
        <dbReference type="Proteomes" id="UP000027195"/>
    </source>
</evidence>
<dbReference type="GO" id="GO:0003993">
    <property type="term" value="F:acid phosphatase activity"/>
    <property type="evidence" value="ECO:0007669"/>
    <property type="project" value="TreeGrafter"/>
</dbReference>
<name>A0A067MDM9_BOTB1</name>
<evidence type="ECO:0000256" key="14">
    <source>
        <dbReference type="ARBA" id="ARBA00044106"/>
    </source>
</evidence>
<evidence type="ECO:0000256" key="11">
    <source>
        <dbReference type="ARBA" id="ARBA00043721"/>
    </source>
</evidence>